<organism evidence="1 2">
    <name type="scientific">Mycobacterium persicum</name>
    <dbReference type="NCBI Taxonomy" id="1487726"/>
    <lineage>
        <taxon>Bacteria</taxon>
        <taxon>Bacillati</taxon>
        <taxon>Actinomycetota</taxon>
        <taxon>Actinomycetes</taxon>
        <taxon>Mycobacteriales</taxon>
        <taxon>Mycobacteriaceae</taxon>
        <taxon>Mycobacterium</taxon>
    </lineage>
</organism>
<accession>A0ABY6RLW2</accession>
<dbReference type="Proteomes" id="UP000271464">
    <property type="component" value="Unassembled WGS sequence"/>
</dbReference>
<dbReference type="EMBL" id="UPHM01000102">
    <property type="protein sequence ID" value="VAZ97387.1"/>
    <property type="molecule type" value="Genomic_DNA"/>
</dbReference>
<sequence>MLPQADVPQEIFAIPLAARPFNLRFDPFKPAVVRFHDFGVQPLQGQEMDGGLVSNSQYLWIEFSGSLLLGPVDGLLVGALDEFAVLELGAGADEGDQVWGVHRAPA</sequence>
<proteinExistence type="predicted"/>
<comment type="caution">
    <text evidence="1">The sequence shown here is derived from an EMBL/GenBank/DDBJ whole genome shotgun (WGS) entry which is preliminary data.</text>
</comment>
<protein>
    <submittedName>
        <fullName evidence="1">Uncharacterized protein</fullName>
    </submittedName>
</protein>
<evidence type="ECO:0000313" key="2">
    <source>
        <dbReference type="Proteomes" id="UP000271464"/>
    </source>
</evidence>
<reference evidence="1 2" key="1">
    <citation type="submission" date="2018-09" db="EMBL/GenBank/DDBJ databases">
        <authorList>
            <person name="Tagini F."/>
        </authorList>
    </citation>
    <scope>NUCLEOTIDE SEQUENCE [LARGE SCALE GENOMIC DNA]</scope>
    <source>
        <strain evidence="1 2">MK4</strain>
    </source>
</reference>
<evidence type="ECO:0000313" key="1">
    <source>
        <dbReference type="EMBL" id="VAZ97387.1"/>
    </source>
</evidence>
<keyword evidence="2" id="KW-1185">Reference proteome</keyword>
<name>A0ABY6RLW2_9MYCO</name>
<gene>
    <name evidence="1" type="ORF">LAUMK4_03828</name>
</gene>